<dbReference type="Proteomes" id="UP000324800">
    <property type="component" value="Unassembled WGS sequence"/>
</dbReference>
<evidence type="ECO:0000313" key="1">
    <source>
        <dbReference type="EMBL" id="KAA6373454.1"/>
    </source>
</evidence>
<accession>A0A5J4UT92</accession>
<dbReference type="GO" id="GO:0005737">
    <property type="term" value="C:cytoplasm"/>
    <property type="evidence" value="ECO:0007669"/>
    <property type="project" value="TreeGrafter"/>
</dbReference>
<name>A0A5J4UT92_9EUKA</name>
<dbReference type="InterPro" id="IPR038586">
    <property type="entry name" value="Tctex-1-like_sf"/>
</dbReference>
<dbReference type="Gene3D" id="3.30.1140.40">
    <property type="entry name" value="Tctex-1"/>
    <property type="match status" value="1"/>
</dbReference>
<comment type="caution">
    <text evidence="1">The sequence shown here is derived from an EMBL/GenBank/DDBJ whole genome shotgun (WGS) entry which is preliminary data.</text>
</comment>
<dbReference type="CDD" id="cd21455">
    <property type="entry name" value="DLC-like_DYNLT1_DYNLT3"/>
    <property type="match status" value="1"/>
</dbReference>
<dbReference type="GO" id="GO:0045505">
    <property type="term" value="F:dynein intermediate chain binding"/>
    <property type="evidence" value="ECO:0007669"/>
    <property type="project" value="TreeGrafter"/>
</dbReference>
<dbReference type="InterPro" id="IPR005334">
    <property type="entry name" value="Tctex-1-like"/>
</dbReference>
<dbReference type="PANTHER" id="PTHR21255">
    <property type="entry name" value="T-COMPLEX-ASSOCIATED-TESTIS-EXPRESSED 1/ DYNEIN LIGHT CHAIN"/>
    <property type="match status" value="1"/>
</dbReference>
<dbReference type="GO" id="GO:0007018">
    <property type="term" value="P:microtubule-based movement"/>
    <property type="evidence" value="ECO:0007669"/>
    <property type="project" value="TreeGrafter"/>
</dbReference>
<keyword evidence="1" id="KW-0966">Cell projection</keyword>
<dbReference type="GO" id="GO:0005868">
    <property type="term" value="C:cytoplasmic dynein complex"/>
    <property type="evidence" value="ECO:0007669"/>
    <property type="project" value="TreeGrafter"/>
</dbReference>
<gene>
    <name evidence="1" type="ORF">EZS28_031017</name>
</gene>
<dbReference type="Pfam" id="PF03645">
    <property type="entry name" value="Tctex-1"/>
    <property type="match status" value="1"/>
</dbReference>
<evidence type="ECO:0000313" key="2">
    <source>
        <dbReference type="Proteomes" id="UP000324800"/>
    </source>
</evidence>
<protein>
    <submittedName>
        <fullName evidence="1">Putative flagellar inner arm dynein light chain</fullName>
    </submittedName>
</protein>
<keyword evidence="1" id="KW-0282">Flagellum</keyword>
<sequence>MESSDAAEEAIFPVDDVRNSVKDVVVKTLENELYDHEKVPIWIETINSMVIKKLGALQTPFKYIVSTLIMEKKLANLHCSCSALWDNVNDGNLVHVWENKYIFCLATVFGTQL</sequence>
<dbReference type="AlphaFoldDB" id="A0A5J4UT92"/>
<keyword evidence="1" id="KW-0969">Cilium</keyword>
<organism evidence="1 2">
    <name type="scientific">Streblomastix strix</name>
    <dbReference type="NCBI Taxonomy" id="222440"/>
    <lineage>
        <taxon>Eukaryota</taxon>
        <taxon>Metamonada</taxon>
        <taxon>Preaxostyla</taxon>
        <taxon>Oxymonadida</taxon>
        <taxon>Streblomastigidae</taxon>
        <taxon>Streblomastix</taxon>
    </lineage>
</organism>
<dbReference type="EMBL" id="SNRW01012738">
    <property type="protein sequence ID" value="KAA6373454.1"/>
    <property type="molecule type" value="Genomic_DNA"/>
</dbReference>
<reference evidence="1 2" key="1">
    <citation type="submission" date="2019-03" db="EMBL/GenBank/DDBJ databases">
        <title>Single cell metagenomics reveals metabolic interactions within the superorganism composed of flagellate Streblomastix strix and complex community of Bacteroidetes bacteria on its surface.</title>
        <authorList>
            <person name="Treitli S.C."/>
            <person name="Kolisko M."/>
            <person name="Husnik F."/>
            <person name="Keeling P."/>
            <person name="Hampl V."/>
        </authorList>
    </citation>
    <scope>NUCLEOTIDE SEQUENCE [LARGE SCALE GENOMIC DNA]</scope>
    <source>
        <strain evidence="1">ST1C</strain>
    </source>
</reference>
<dbReference type="PANTHER" id="PTHR21255:SF4">
    <property type="entry name" value="DYNEIN LIGHT CHAIN TCTEX-TYPE"/>
    <property type="match status" value="1"/>
</dbReference>
<dbReference type="OrthoDB" id="10059120at2759"/>
<proteinExistence type="predicted"/>